<dbReference type="Proteomes" id="UP000479000">
    <property type="component" value="Unassembled WGS sequence"/>
</dbReference>
<dbReference type="AlphaFoldDB" id="A0A6H5H9R9"/>
<dbReference type="EMBL" id="CADCXU010025425">
    <property type="protein sequence ID" value="CAB0012419.1"/>
    <property type="molecule type" value="Genomic_DNA"/>
</dbReference>
<dbReference type="OrthoDB" id="6416577at2759"/>
<keyword evidence="2" id="KW-1185">Reference proteome</keyword>
<evidence type="ECO:0000313" key="2">
    <source>
        <dbReference type="Proteomes" id="UP000479000"/>
    </source>
</evidence>
<protein>
    <submittedName>
        <fullName evidence="1">Uncharacterized protein</fullName>
    </submittedName>
</protein>
<sequence length="221" mass="25281">MSETIHQVPPILFSFRMMEAGPPREFGGPDDELQRYNIANCVLTIRYTFRSRDSKWCLKYNGGQSSHFGVHQKLKKTKERETYSSGHKNESTSYMCPWPVGCSAFRLSTLGLVRKIVRYHDDPGSPAKLNMPGSSCQLLITLSEIEYYFKLKKGKVNRCSRRWLFARYPKLPRVCPAPSMRGVNGSIVIVLKSRIGTELQKKLFLIHIYSESLPEQVSVCP</sequence>
<name>A0A6H5H9R9_9HEMI</name>
<evidence type="ECO:0000313" key="1">
    <source>
        <dbReference type="EMBL" id="CAB0012419.1"/>
    </source>
</evidence>
<organism evidence="1 2">
    <name type="scientific">Nesidiocoris tenuis</name>
    <dbReference type="NCBI Taxonomy" id="355587"/>
    <lineage>
        <taxon>Eukaryota</taxon>
        <taxon>Metazoa</taxon>
        <taxon>Ecdysozoa</taxon>
        <taxon>Arthropoda</taxon>
        <taxon>Hexapoda</taxon>
        <taxon>Insecta</taxon>
        <taxon>Pterygota</taxon>
        <taxon>Neoptera</taxon>
        <taxon>Paraneoptera</taxon>
        <taxon>Hemiptera</taxon>
        <taxon>Heteroptera</taxon>
        <taxon>Panheteroptera</taxon>
        <taxon>Cimicomorpha</taxon>
        <taxon>Miridae</taxon>
        <taxon>Dicyphina</taxon>
        <taxon>Nesidiocoris</taxon>
    </lineage>
</organism>
<feature type="non-terminal residue" evidence="1">
    <location>
        <position position="221"/>
    </location>
</feature>
<reference evidence="1 2" key="1">
    <citation type="submission" date="2020-02" db="EMBL/GenBank/DDBJ databases">
        <authorList>
            <person name="Ferguson B K."/>
        </authorList>
    </citation>
    <scope>NUCLEOTIDE SEQUENCE [LARGE SCALE GENOMIC DNA]</scope>
</reference>
<proteinExistence type="predicted"/>
<accession>A0A6H5H9R9</accession>
<gene>
    <name evidence="1" type="ORF">NTEN_LOCUS17162</name>
</gene>